<feature type="transmembrane region" description="Helical" evidence="5">
    <location>
        <begin position="277"/>
        <end position="299"/>
    </location>
</feature>
<protein>
    <submittedName>
        <fullName evidence="7">Peptide/nickel transport system permease protein</fullName>
    </submittedName>
</protein>
<dbReference type="STRING" id="415015.SAMN05660462_00297"/>
<dbReference type="EMBL" id="FNQE01000002">
    <property type="protein sequence ID" value="SDY55009.1"/>
    <property type="molecule type" value="Genomic_DNA"/>
</dbReference>
<dbReference type="Proteomes" id="UP000198625">
    <property type="component" value="Unassembled WGS sequence"/>
</dbReference>
<dbReference type="InterPro" id="IPR000515">
    <property type="entry name" value="MetI-like"/>
</dbReference>
<dbReference type="InterPro" id="IPR035906">
    <property type="entry name" value="MetI-like_sf"/>
</dbReference>
<dbReference type="RefSeq" id="WP_091726212.1">
    <property type="nucleotide sequence ID" value="NZ_FNQE01000002.1"/>
</dbReference>
<evidence type="ECO:0000259" key="6">
    <source>
        <dbReference type="PROSITE" id="PS50928"/>
    </source>
</evidence>
<comment type="subcellular location">
    <subcellularLocation>
        <location evidence="5">Cell membrane</location>
        <topology evidence="5">Multi-pass membrane protein</topology>
    </subcellularLocation>
    <subcellularLocation>
        <location evidence="1">Membrane</location>
        <topology evidence="1">Multi-pass membrane protein</topology>
    </subcellularLocation>
</comment>
<keyword evidence="2 5" id="KW-0812">Transmembrane</keyword>
<dbReference type="SUPFAM" id="SSF53187">
    <property type="entry name" value="Zn-dependent exopeptidases"/>
    <property type="match status" value="1"/>
</dbReference>
<feature type="transmembrane region" description="Helical" evidence="5">
    <location>
        <begin position="7"/>
        <end position="27"/>
    </location>
</feature>
<feature type="transmembrane region" description="Helical" evidence="5">
    <location>
        <begin position="154"/>
        <end position="171"/>
    </location>
</feature>
<evidence type="ECO:0000256" key="2">
    <source>
        <dbReference type="ARBA" id="ARBA00022692"/>
    </source>
</evidence>
<gene>
    <name evidence="7" type="ORF">SAMN05660462_00297</name>
</gene>
<dbReference type="Pfam" id="PF04389">
    <property type="entry name" value="Peptidase_M28"/>
    <property type="match status" value="1"/>
</dbReference>
<keyword evidence="5" id="KW-0813">Transport</keyword>
<comment type="similarity">
    <text evidence="5">Belongs to the binding-protein-dependent transport system permease family.</text>
</comment>
<evidence type="ECO:0000256" key="1">
    <source>
        <dbReference type="ARBA" id="ARBA00004141"/>
    </source>
</evidence>
<evidence type="ECO:0000256" key="5">
    <source>
        <dbReference type="RuleBase" id="RU363032"/>
    </source>
</evidence>
<dbReference type="OrthoDB" id="1708366at2"/>
<dbReference type="SUPFAM" id="SSF161098">
    <property type="entry name" value="MetI-like"/>
    <property type="match status" value="1"/>
</dbReference>
<keyword evidence="4 5" id="KW-0472">Membrane</keyword>
<dbReference type="Pfam" id="PF00528">
    <property type="entry name" value="BPD_transp_1"/>
    <property type="match status" value="1"/>
</dbReference>
<feature type="transmembrane region" description="Helical" evidence="5">
    <location>
        <begin position="220"/>
        <end position="239"/>
    </location>
</feature>
<dbReference type="PROSITE" id="PS50928">
    <property type="entry name" value="ABC_TM1"/>
    <property type="match status" value="1"/>
</dbReference>
<organism evidence="7 8">
    <name type="scientific">Proteiniborus ethanoligenes</name>
    <dbReference type="NCBI Taxonomy" id="415015"/>
    <lineage>
        <taxon>Bacteria</taxon>
        <taxon>Bacillati</taxon>
        <taxon>Bacillota</taxon>
        <taxon>Clostridia</taxon>
        <taxon>Eubacteriales</taxon>
        <taxon>Proteiniborus</taxon>
    </lineage>
</organism>
<accession>A0A1H3KSP5</accession>
<feature type="transmembrane region" description="Helical" evidence="5">
    <location>
        <begin position="90"/>
        <end position="110"/>
    </location>
</feature>
<name>A0A1H3KSP5_9FIRM</name>
<keyword evidence="8" id="KW-1185">Reference proteome</keyword>
<proteinExistence type="inferred from homology"/>
<dbReference type="GO" id="GO:0055085">
    <property type="term" value="P:transmembrane transport"/>
    <property type="evidence" value="ECO:0007669"/>
    <property type="project" value="InterPro"/>
</dbReference>
<evidence type="ECO:0000313" key="7">
    <source>
        <dbReference type="EMBL" id="SDY55009.1"/>
    </source>
</evidence>
<dbReference type="GO" id="GO:0005886">
    <property type="term" value="C:plasma membrane"/>
    <property type="evidence" value="ECO:0007669"/>
    <property type="project" value="UniProtKB-SubCell"/>
</dbReference>
<feature type="transmembrane region" description="Helical" evidence="5">
    <location>
        <begin position="122"/>
        <end position="142"/>
    </location>
</feature>
<dbReference type="Gene3D" id="3.40.630.10">
    <property type="entry name" value="Zn peptidases"/>
    <property type="match status" value="2"/>
</dbReference>
<keyword evidence="3 5" id="KW-1133">Transmembrane helix</keyword>
<dbReference type="CDD" id="cd06261">
    <property type="entry name" value="TM_PBP2"/>
    <property type="match status" value="1"/>
</dbReference>
<reference evidence="7 8" key="1">
    <citation type="submission" date="2016-10" db="EMBL/GenBank/DDBJ databases">
        <authorList>
            <person name="de Groot N.N."/>
        </authorList>
    </citation>
    <scope>NUCLEOTIDE SEQUENCE [LARGE SCALE GENOMIC DNA]</scope>
    <source>
        <strain evidence="7 8">DSM 21650</strain>
    </source>
</reference>
<feature type="transmembrane region" description="Helical" evidence="5">
    <location>
        <begin position="343"/>
        <end position="362"/>
    </location>
</feature>
<dbReference type="AlphaFoldDB" id="A0A1H3KSP5"/>
<dbReference type="PANTHER" id="PTHR43839:SF3">
    <property type="entry name" value="OLIGOPEPTIDE ABC TRANSPORTER, PERMEASE PROTEIN"/>
    <property type="match status" value="1"/>
</dbReference>
<feature type="domain" description="ABC transmembrane type-1" evidence="6">
    <location>
        <begin position="84"/>
        <end position="299"/>
    </location>
</feature>
<sequence length="815" mass="93177">MRNINFPLLLGIIIVTFLILLAFYPGLFTSKDPLFEEKPKYIEYKEKGEWVEKFGYNPMPPNKENILGTDDAGRDVYARLIYGTRNTLKLALLIAAFRMILALPLGLAAGMGTRFISSIIKIFNTFFTAIPMLIFSFVILNIGYFRKLQMDKSILAFAIVLTIVGWAKLAGMIEDSTRRVMEEDFIEGEIAIGKTKLQIAYQNVLPHLIPDSISLFFKEMGMALFLIAQLAVLYVFVGVTRQIKELAFKAAYDMILEPEWGGTLSRIAVNVRKYNSVYWMTLYPILVFSFAIIGINLTGEGLRIEFQKRDSRIISYIRKAYYLFSPKLFISQIKDFKKYYKPVIIKTLVIVGAIAYFIIPWHPSLYKFDLDRAKLHIEELTKDKYGGRVTGTEGGYLAGEYIIDTLKSYGYLVEIMEIPLTDTTITPETGEEIIYPKIISPVSIESGWIKLKDDNDVEKTYYLHKDFSIATVNRNIFTDTSKNKLSYKGVAADPQNAINVSEETEFFSITSRFPILHEYNINEQNIVKVNENKKLKYDVEFVLLGEEYDREFGTYVFKSTAIIPFDDLRKDLEGGYREVQINLDYPKIAEYPGRNIIAFLPGKGKSIEDPGQIIVIGASYDGVYQSQERETFAMTAAPAATALEVARILSLIEEPLEKSIQLVFWDNESETQKYTPLGGSGHYHLTEMRDIDMALTHGYYFFDISYPGYNEDKYLNLITLPSQRADGKNYLVGLDIEKRFKQMNIKYRRFHYDYNISEALIHLRLNALTSIGIGNPSTGAVNTSRDNIESINYKRLEEIGQTIVDTMTMNSHIMD</sequence>
<dbReference type="PANTHER" id="PTHR43839">
    <property type="entry name" value="OPPC IN A BINDING PROTEIN-DEPENDENT TRANSPORT SYSTEM"/>
    <property type="match status" value="1"/>
</dbReference>
<evidence type="ECO:0000256" key="4">
    <source>
        <dbReference type="ARBA" id="ARBA00023136"/>
    </source>
</evidence>
<evidence type="ECO:0000256" key="3">
    <source>
        <dbReference type="ARBA" id="ARBA00022989"/>
    </source>
</evidence>
<dbReference type="Gene3D" id="1.10.3720.10">
    <property type="entry name" value="MetI-like"/>
    <property type="match status" value="1"/>
</dbReference>
<evidence type="ECO:0000313" key="8">
    <source>
        <dbReference type="Proteomes" id="UP000198625"/>
    </source>
</evidence>
<dbReference type="InterPro" id="IPR007484">
    <property type="entry name" value="Peptidase_M28"/>
</dbReference>